<sequence>MVQASRSRGPSTSTPQRRRLQVRSCLAVHLAAASGAGPKGLDRASKCGAAGRAERRQAAATWRSGQASASPAAADDAPATPCTSPDAAPASASFIVAGGSDSSASRRAKKFRSESKAASDVLPSVAMKAIISSVRRKSSLKTAASAESGSTDPSPASNPSTDAAHNGRGPPPPPVH</sequence>
<feature type="compositionally biased region" description="Polar residues" evidence="1">
    <location>
        <begin position="1"/>
        <end position="15"/>
    </location>
</feature>
<feature type="region of interest" description="Disordered" evidence="1">
    <location>
        <begin position="1"/>
        <end position="20"/>
    </location>
</feature>
<protein>
    <submittedName>
        <fullName evidence="2">Uncharacterized protein</fullName>
    </submittedName>
</protein>
<name>A0A7S3WD79_EMIHU</name>
<feature type="region of interest" description="Disordered" evidence="1">
    <location>
        <begin position="35"/>
        <end position="176"/>
    </location>
</feature>
<dbReference type="EMBL" id="HBIR01024059">
    <property type="protein sequence ID" value="CAE0550955.1"/>
    <property type="molecule type" value="Transcribed_RNA"/>
</dbReference>
<dbReference type="AlphaFoldDB" id="A0A7S3WD79"/>
<proteinExistence type="predicted"/>
<reference evidence="2" key="1">
    <citation type="submission" date="2021-01" db="EMBL/GenBank/DDBJ databases">
        <authorList>
            <person name="Corre E."/>
            <person name="Pelletier E."/>
            <person name="Niang G."/>
            <person name="Scheremetjew M."/>
            <person name="Finn R."/>
            <person name="Kale V."/>
            <person name="Holt S."/>
            <person name="Cochrane G."/>
            <person name="Meng A."/>
            <person name="Brown T."/>
            <person name="Cohen L."/>
        </authorList>
    </citation>
    <scope>NUCLEOTIDE SEQUENCE</scope>
    <source>
        <strain evidence="2">379</strain>
    </source>
</reference>
<evidence type="ECO:0000256" key="1">
    <source>
        <dbReference type="SAM" id="MobiDB-lite"/>
    </source>
</evidence>
<evidence type="ECO:0000313" key="2">
    <source>
        <dbReference type="EMBL" id="CAE0550955.1"/>
    </source>
</evidence>
<accession>A0A7S3WD79</accession>
<gene>
    <name evidence="2" type="ORF">EHUX00137_LOCUS18454</name>
</gene>
<feature type="compositionally biased region" description="Polar residues" evidence="1">
    <location>
        <begin position="140"/>
        <end position="163"/>
    </location>
</feature>
<feature type="compositionally biased region" description="Low complexity" evidence="1">
    <location>
        <begin position="67"/>
        <end position="93"/>
    </location>
</feature>
<organism evidence="2">
    <name type="scientific">Emiliania huxleyi</name>
    <name type="common">Coccolithophore</name>
    <name type="synonym">Pontosphaera huxleyi</name>
    <dbReference type="NCBI Taxonomy" id="2903"/>
    <lineage>
        <taxon>Eukaryota</taxon>
        <taxon>Haptista</taxon>
        <taxon>Haptophyta</taxon>
        <taxon>Prymnesiophyceae</taxon>
        <taxon>Isochrysidales</taxon>
        <taxon>Noelaerhabdaceae</taxon>
        <taxon>Emiliania</taxon>
    </lineage>
</organism>